<accession>A0A0G4INH5</accession>
<dbReference type="AlphaFoldDB" id="A0A0G4INH5"/>
<dbReference type="PANTHER" id="PTHR13391">
    <property type="entry name" value="MITOCHONDRIAL DISTRIBUTION REGULATOR MISATO"/>
    <property type="match status" value="1"/>
</dbReference>
<keyword evidence="3" id="KW-1185">Reference proteome</keyword>
<evidence type="ECO:0000313" key="2">
    <source>
        <dbReference type="EMBL" id="SPR00676.1"/>
    </source>
</evidence>
<dbReference type="OrthoDB" id="271881at2759"/>
<keyword evidence="2" id="KW-0496">Mitochondrion</keyword>
<protein>
    <recommendedName>
        <fullName evidence="5">DML1/Misato tubulin domain-containing protein</fullName>
    </recommendedName>
</protein>
<evidence type="ECO:0000313" key="1">
    <source>
        <dbReference type="EMBL" id="CEO96786.1"/>
    </source>
</evidence>
<dbReference type="Proteomes" id="UP000290189">
    <property type="component" value="Unassembled WGS sequence"/>
</dbReference>
<gene>
    <name evidence="1" type="ORF">PBRA_005390</name>
    <name evidence="2" type="ORF">PLBR_LOCUS7891</name>
</gene>
<proteinExistence type="predicted"/>
<organism evidence="1 3">
    <name type="scientific">Plasmodiophora brassicae</name>
    <name type="common">Clubroot disease agent</name>
    <dbReference type="NCBI Taxonomy" id="37360"/>
    <lineage>
        <taxon>Eukaryota</taxon>
        <taxon>Sar</taxon>
        <taxon>Rhizaria</taxon>
        <taxon>Endomyxa</taxon>
        <taxon>Phytomyxea</taxon>
        <taxon>Plasmodiophorida</taxon>
        <taxon>Plasmodiophoridae</taxon>
        <taxon>Plasmodiophora</taxon>
    </lineage>
</organism>
<reference evidence="1 3" key="1">
    <citation type="submission" date="2015-02" db="EMBL/GenBank/DDBJ databases">
        <authorList>
            <person name="Chooi Y.-H."/>
        </authorList>
    </citation>
    <scope>NUCLEOTIDE SEQUENCE [LARGE SCALE GENOMIC DNA]</scope>
    <source>
        <strain evidence="1">E3</strain>
    </source>
</reference>
<dbReference type="EMBL" id="OVEO01000015">
    <property type="protein sequence ID" value="SPR00676.1"/>
    <property type="molecule type" value="Genomic_DNA"/>
</dbReference>
<dbReference type="InterPro" id="IPR036525">
    <property type="entry name" value="Tubulin/FtsZ_GTPase_sf"/>
</dbReference>
<dbReference type="Proteomes" id="UP000039324">
    <property type="component" value="Unassembled WGS sequence"/>
</dbReference>
<evidence type="ECO:0000313" key="3">
    <source>
        <dbReference type="Proteomes" id="UP000039324"/>
    </source>
</evidence>
<dbReference type="GO" id="GO:0007005">
    <property type="term" value="P:mitochondrion organization"/>
    <property type="evidence" value="ECO:0007669"/>
    <property type="project" value="InterPro"/>
</dbReference>
<sequence length="420" mass="46157">MREVVQLQFGSCANAIGAHMINMEENRRRQGDSDVLHEAFVNVGDHGVRPRVVMYDDRSKFERPPSLNLPVVGAELASETWAGRSDMYTATATPGEGQWMNLLYENGIELDDTSQCRLSSTTAGDGAEAGLDLNADALEDAVDRARHQIEKCDSLQCIQSIVDIDTMFGPAAMSVLENVRDDLCGSSSQRLLVFAVHAHTRPHARRRSAFEELVSFAGLYPIANLQVHMRPADHHETPALHGLALHAGSSVYRLASKHFSSNDLAERLATNPSVRVGTLHGTPLHPDNAVQFEDWWSNRPSSSVVPSAQYSCTLGRDASRPWPADCVLNEALVPATSPFAGEGEREPEVHARVPVKAIAQWTSAEPVHDLLQLYVDELSAIQRRGVSRAVADFGVDADQLDNAMQLVRGLLDDFQQVERR</sequence>
<geneLocation type="mitochondrion" evidence="2"/>
<dbReference type="InterPro" id="IPR049942">
    <property type="entry name" value="DML1/Misato"/>
</dbReference>
<dbReference type="SUPFAM" id="SSF52490">
    <property type="entry name" value="Tubulin nucleotide-binding domain-like"/>
    <property type="match status" value="1"/>
</dbReference>
<dbReference type="GO" id="GO:0005737">
    <property type="term" value="C:cytoplasm"/>
    <property type="evidence" value="ECO:0007669"/>
    <property type="project" value="TreeGrafter"/>
</dbReference>
<reference evidence="2 4" key="2">
    <citation type="submission" date="2018-03" db="EMBL/GenBank/DDBJ databases">
        <authorList>
            <person name="Fogelqvist J."/>
        </authorList>
    </citation>
    <scope>NUCLEOTIDE SEQUENCE [LARGE SCALE GENOMIC DNA]</scope>
</reference>
<dbReference type="Gene3D" id="3.40.50.1440">
    <property type="entry name" value="Tubulin/FtsZ, GTPase domain"/>
    <property type="match status" value="1"/>
</dbReference>
<dbReference type="EMBL" id="CDSF01000076">
    <property type="protein sequence ID" value="CEO96786.1"/>
    <property type="molecule type" value="Genomic_DNA"/>
</dbReference>
<evidence type="ECO:0008006" key="5">
    <source>
        <dbReference type="Google" id="ProtNLM"/>
    </source>
</evidence>
<evidence type="ECO:0000313" key="4">
    <source>
        <dbReference type="Proteomes" id="UP000290189"/>
    </source>
</evidence>
<dbReference type="PANTHER" id="PTHR13391:SF0">
    <property type="entry name" value="PROTEIN MISATO HOMOLOG 1"/>
    <property type="match status" value="1"/>
</dbReference>
<name>A0A0G4INH5_PLABS</name>